<dbReference type="Pfam" id="PF00069">
    <property type="entry name" value="Pkinase"/>
    <property type="match status" value="1"/>
</dbReference>
<dbReference type="CDD" id="cd14066">
    <property type="entry name" value="STKc_IRAK"/>
    <property type="match status" value="1"/>
</dbReference>
<dbReference type="PROSITE" id="PS00307">
    <property type="entry name" value="LECTIN_LEGUME_BETA"/>
    <property type="match status" value="1"/>
</dbReference>
<evidence type="ECO:0000256" key="1">
    <source>
        <dbReference type="ARBA" id="ARBA00004251"/>
    </source>
</evidence>
<dbReference type="GO" id="GO:0004674">
    <property type="term" value="F:protein serine/threonine kinase activity"/>
    <property type="evidence" value="ECO:0007669"/>
    <property type="project" value="UniProtKB-KW"/>
</dbReference>
<gene>
    <name evidence="24" type="ORF">EJD97_019246</name>
</gene>
<dbReference type="PROSITE" id="PS50011">
    <property type="entry name" value="PROTEIN_KINASE_DOM"/>
    <property type="match status" value="1"/>
</dbReference>
<accession>A0A6N2C8J4</accession>
<dbReference type="SUPFAM" id="SSF49899">
    <property type="entry name" value="Concanavalin A-like lectins/glucanases"/>
    <property type="match status" value="1"/>
</dbReference>
<comment type="similarity">
    <text evidence="3">In the C-terminal section; belongs to the protein kinase superfamily. Ser/Thr protein kinase family.</text>
</comment>
<dbReference type="InterPro" id="IPR008271">
    <property type="entry name" value="Ser/Thr_kinase_AS"/>
</dbReference>
<feature type="region of interest" description="Disordered" evidence="21">
    <location>
        <begin position="639"/>
        <end position="662"/>
    </location>
</feature>
<sequence>MPPLSLLFILINFTIFPSIFAIEFLFNSFTANTTPALTLIDDARLEPPVIRLTNDSNQFSFGRAFYPSQIPIKSASNSTSISSSFSTQFIFSVLPDDSSSPGFGIAFVLSASTSPPNALSSQYFGLFSNATVHTVAPLLAVEFDTGRNPEFNDPDRNHIGIDLNSIESIVTQTAGYYSSSGNDSDSFVPLNLRSGQNIHAWIDFNGPEFEINVTIAPAGMSRPVRTLLSYRNPIIANYMSAQMYMGFSASKTQWVEAQRLLAWSFSDSGVARDINTTNLPFFQLENSGSSLSSGAIAGIVIGSVVAVLGCLFVFYWFWWRNKEEDDVIEDWELDYWPHRFSNEELSQATKGFSKDELLGSGGFGKVYKGTLGNKTEVAVKCVNHDSRQGIKEFMAEISTIGRLQHKNLVQMRGWCRKGYELMIVYDYMPNGSLNKWIFDKPEKVMNWVDRRRVLADVAEGLNYLHHGWEQVVVHRDIKSSNVLLDSEMRGRLGDFGLAKLYTHGGVPNTTRVVGTLGYLAPEVVTRANPTAASDVYSFGVVVLEVACGRRPIDLGIVLEEEEVLIDWVRQKYREGRLCEAADKRIKEQCSEEEMEAILKLGLTCCHPDPLRRPTMKEVVAVLLGENVDATPNELIVELAPTESNTRDRSDWSTEESEPLSAV</sequence>
<evidence type="ECO:0000256" key="15">
    <source>
        <dbReference type="ARBA" id="ARBA00023136"/>
    </source>
</evidence>
<organism evidence="24">
    <name type="scientific">Solanum chilense</name>
    <name type="common">Tomato</name>
    <name type="synonym">Lycopersicon chilense</name>
    <dbReference type="NCBI Taxonomy" id="4083"/>
    <lineage>
        <taxon>Eukaryota</taxon>
        <taxon>Viridiplantae</taxon>
        <taxon>Streptophyta</taxon>
        <taxon>Embryophyta</taxon>
        <taxon>Tracheophyta</taxon>
        <taxon>Spermatophyta</taxon>
        <taxon>Magnoliopsida</taxon>
        <taxon>eudicotyledons</taxon>
        <taxon>Gunneridae</taxon>
        <taxon>Pentapetalae</taxon>
        <taxon>asterids</taxon>
        <taxon>lamiids</taxon>
        <taxon>Solanales</taxon>
        <taxon>Solanaceae</taxon>
        <taxon>Solanoideae</taxon>
        <taxon>Solaneae</taxon>
        <taxon>Solanum</taxon>
        <taxon>Solanum subgen. Lycopersicon</taxon>
    </lineage>
</organism>
<evidence type="ECO:0000256" key="9">
    <source>
        <dbReference type="ARBA" id="ARBA00022729"/>
    </source>
</evidence>
<dbReference type="PANTHER" id="PTHR27007">
    <property type="match status" value="1"/>
</dbReference>
<keyword evidence="13 20" id="KW-0067">ATP-binding</keyword>
<dbReference type="CDD" id="cd06899">
    <property type="entry name" value="lectin_legume_LecRK_Arcelin_ConA"/>
    <property type="match status" value="1"/>
</dbReference>
<evidence type="ECO:0000256" key="3">
    <source>
        <dbReference type="ARBA" id="ARBA00010217"/>
    </source>
</evidence>
<dbReference type="InterPro" id="IPR013320">
    <property type="entry name" value="ConA-like_dom_sf"/>
</dbReference>
<dbReference type="SUPFAM" id="SSF56112">
    <property type="entry name" value="Protein kinase-like (PK-like)"/>
    <property type="match status" value="1"/>
</dbReference>
<dbReference type="PROSITE" id="PS00107">
    <property type="entry name" value="PROTEIN_KINASE_ATP"/>
    <property type="match status" value="1"/>
</dbReference>
<comment type="catalytic activity">
    <reaction evidence="18">
        <text>L-threonyl-[protein] + ATP = O-phospho-L-threonyl-[protein] + ADP + H(+)</text>
        <dbReference type="Rhea" id="RHEA:46608"/>
        <dbReference type="Rhea" id="RHEA-COMP:11060"/>
        <dbReference type="Rhea" id="RHEA-COMP:11605"/>
        <dbReference type="ChEBI" id="CHEBI:15378"/>
        <dbReference type="ChEBI" id="CHEBI:30013"/>
        <dbReference type="ChEBI" id="CHEBI:30616"/>
        <dbReference type="ChEBI" id="CHEBI:61977"/>
        <dbReference type="ChEBI" id="CHEBI:456216"/>
        <dbReference type="EC" id="2.7.11.1"/>
    </reaction>
</comment>
<evidence type="ECO:0000256" key="18">
    <source>
        <dbReference type="ARBA" id="ARBA00047899"/>
    </source>
</evidence>
<dbReference type="FunFam" id="1.10.510.10:FF:000108">
    <property type="entry name" value="L-type lectin-domain containing receptor kinase S.4"/>
    <property type="match status" value="1"/>
</dbReference>
<feature type="transmembrane region" description="Helical" evidence="22">
    <location>
        <begin position="295"/>
        <end position="318"/>
    </location>
</feature>
<evidence type="ECO:0000256" key="20">
    <source>
        <dbReference type="PROSITE-ProRule" id="PRU10141"/>
    </source>
</evidence>
<feature type="domain" description="Protein kinase" evidence="23">
    <location>
        <begin position="352"/>
        <end position="635"/>
    </location>
</feature>
<dbReference type="SMART" id="SM00220">
    <property type="entry name" value="S_TKc"/>
    <property type="match status" value="1"/>
</dbReference>
<keyword evidence="16" id="KW-0675">Receptor</keyword>
<dbReference type="GO" id="GO:0002229">
    <property type="term" value="P:defense response to oomycetes"/>
    <property type="evidence" value="ECO:0007669"/>
    <property type="project" value="UniProtKB-ARBA"/>
</dbReference>
<dbReference type="FunFam" id="3.30.200.20:FF:000423">
    <property type="entry name" value="L-type lectin-domain containing receptor kinase S.1"/>
    <property type="match status" value="1"/>
</dbReference>
<evidence type="ECO:0000256" key="12">
    <source>
        <dbReference type="ARBA" id="ARBA00022777"/>
    </source>
</evidence>
<evidence type="ECO:0000256" key="11">
    <source>
        <dbReference type="ARBA" id="ARBA00022741"/>
    </source>
</evidence>
<dbReference type="GO" id="GO:0005524">
    <property type="term" value="F:ATP binding"/>
    <property type="evidence" value="ECO:0007669"/>
    <property type="project" value="UniProtKB-UniRule"/>
</dbReference>
<evidence type="ECO:0000256" key="5">
    <source>
        <dbReference type="ARBA" id="ARBA00022475"/>
    </source>
</evidence>
<keyword evidence="5" id="KW-1003">Cell membrane</keyword>
<evidence type="ECO:0000256" key="13">
    <source>
        <dbReference type="ARBA" id="ARBA00022840"/>
    </source>
</evidence>
<evidence type="ECO:0000256" key="4">
    <source>
        <dbReference type="ARBA" id="ARBA00012513"/>
    </source>
</evidence>
<dbReference type="Pfam" id="PF00139">
    <property type="entry name" value="Lectin_legB"/>
    <property type="match status" value="1"/>
</dbReference>
<keyword evidence="10" id="KW-0430">Lectin</keyword>
<protein>
    <recommendedName>
        <fullName evidence="4">non-specific serine/threonine protein kinase</fullName>
        <ecNumber evidence="4">2.7.11.1</ecNumber>
    </recommendedName>
</protein>
<dbReference type="InterPro" id="IPR000719">
    <property type="entry name" value="Prot_kinase_dom"/>
</dbReference>
<dbReference type="Gene3D" id="2.60.120.200">
    <property type="match status" value="1"/>
</dbReference>
<reference evidence="24" key="1">
    <citation type="submission" date="2019-05" db="EMBL/GenBank/DDBJ databases">
        <title>The de novo reference genome and transcriptome assemblies of the wild tomato species Solanum chilense.</title>
        <authorList>
            <person name="Stam R."/>
            <person name="Nosenko T."/>
            <person name="Hoerger A.C."/>
            <person name="Stephan W."/>
            <person name="Seidel M.A."/>
            <person name="Kuhn J.M.M."/>
            <person name="Haberer G."/>
            <person name="Tellier A."/>
        </authorList>
    </citation>
    <scope>NUCLEOTIDE SEQUENCE</scope>
    <source>
        <tissue evidence="24">Mature leaves</tissue>
    </source>
</reference>
<evidence type="ECO:0000256" key="17">
    <source>
        <dbReference type="ARBA" id="ARBA00023180"/>
    </source>
</evidence>
<dbReference type="InterPro" id="IPR011009">
    <property type="entry name" value="Kinase-like_dom_sf"/>
</dbReference>
<comment type="similarity">
    <text evidence="2">In the N-terminal section; belongs to the leguminous lectin family.</text>
</comment>
<keyword evidence="7" id="KW-0808">Transferase</keyword>
<evidence type="ECO:0000256" key="8">
    <source>
        <dbReference type="ARBA" id="ARBA00022692"/>
    </source>
</evidence>
<evidence type="ECO:0000259" key="23">
    <source>
        <dbReference type="PROSITE" id="PS50011"/>
    </source>
</evidence>
<evidence type="ECO:0000256" key="14">
    <source>
        <dbReference type="ARBA" id="ARBA00022989"/>
    </source>
</evidence>
<keyword evidence="12" id="KW-0418">Kinase</keyword>
<evidence type="ECO:0000256" key="7">
    <source>
        <dbReference type="ARBA" id="ARBA00022679"/>
    </source>
</evidence>
<keyword evidence="14 22" id="KW-1133">Transmembrane helix</keyword>
<dbReference type="AlphaFoldDB" id="A0A6N2C8J4"/>
<evidence type="ECO:0000256" key="6">
    <source>
        <dbReference type="ARBA" id="ARBA00022527"/>
    </source>
</evidence>
<dbReference type="InterPro" id="IPR017441">
    <property type="entry name" value="Protein_kinase_ATP_BS"/>
</dbReference>
<evidence type="ECO:0000256" key="2">
    <source>
        <dbReference type="ARBA" id="ARBA00008536"/>
    </source>
</evidence>
<dbReference type="InterPro" id="IPR001220">
    <property type="entry name" value="Legume_lectin_dom"/>
</dbReference>
<feature type="binding site" evidence="20">
    <location>
        <position position="380"/>
    </location>
    <ligand>
        <name>ATP</name>
        <dbReference type="ChEBI" id="CHEBI:30616"/>
    </ligand>
</feature>
<evidence type="ECO:0000256" key="21">
    <source>
        <dbReference type="SAM" id="MobiDB-lite"/>
    </source>
</evidence>
<dbReference type="InterPro" id="IPR019825">
    <property type="entry name" value="Lectin_legB_Mn/Ca_BS"/>
</dbReference>
<keyword evidence="6" id="KW-0723">Serine/threonine-protein kinase</keyword>
<name>A0A6N2C8J4_SOLCI</name>
<dbReference type="EC" id="2.7.11.1" evidence="4"/>
<dbReference type="FunFam" id="2.60.120.200:FF:000086">
    <property type="entry name" value="L-type lectin-domain containing receptor kinase S.4"/>
    <property type="match status" value="1"/>
</dbReference>
<dbReference type="GO" id="GO:0005886">
    <property type="term" value="C:plasma membrane"/>
    <property type="evidence" value="ECO:0007669"/>
    <property type="project" value="UniProtKB-SubCell"/>
</dbReference>
<dbReference type="InterPro" id="IPR050528">
    <property type="entry name" value="L-type_Lectin-RKs"/>
</dbReference>
<proteinExistence type="inferred from homology"/>
<dbReference type="GO" id="GO:0042742">
    <property type="term" value="P:defense response to bacterium"/>
    <property type="evidence" value="ECO:0007669"/>
    <property type="project" value="UniProtKB-ARBA"/>
</dbReference>
<keyword evidence="11 20" id="KW-0547">Nucleotide-binding</keyword>
<keyword evidence="9" id="KW-0732">Signal</keyword>
<evidence type="ECO:0000256" key="16">
    <source>
        <dbReference type="ARBA" id="ARBA00023170"/>
    </source>
</evidence>
<keyword evidence="15 22" id="KW-0472">Membrane</keyword>
<keyword evidence="8 22" id="KW-0812">Transmembrane</keyword>
<comment type="catalytic activity">
    <reaction evidence="19">
        <text>L-seryl-[protein] + ATP = O-phospho-L-seryl-[protein] + ADP + H(+)</text>
        <dbReference type="Rhea" id="RHEA:17989"/>
        <dbReference type="Rhea" id="RHEA-COMP:9863"/>
        <dbReference type="Rhea" id="RHEA-COMP:11604"/>
        <dbReference type="ChEBI" id="CHEBI:15378"/>
        <dbReference type="ChEBI" id="CHEBI:29999"/>
        <dbReference type="ChEBI" id="CHEBI:30616"/>
        <dbReference type="ChEBI" id="CHEBI:83421"/>
        <dbReference type="ChEBI" id="CHEBI:456216"/>
        <dbReference type="EC" id="2.7.11.1"/>
    </reaction>
</comment>
<evidence type="ECO:0000256" key="19">
    <source>
        <dbReference type="ARBA" id="ARBA00048679"/>
    </source>
</evidence>
<dbReference type="Gene3D" id="3.30.200.20">
    <property type="entry name" value="Phosphorylase Kinase, domain 1"/>
    <property type="match status" value="1"/>
</dbReference>
<comment type="caution">
    <text evidence="24">The sequence shown here is derived from an EMBL/GenBank/DDBJ whole genome shotgun (WGS) entry which is preliminary data.</text>
</comment>
<dbReference type="Gene3D" id="1.10.510.10">
    <property type="entry name" value="Transferase(Phosphotransferase) domain 1"/>
    <property type="match status" value="1"/>
</dbReference>
<comment type="subcellular location">
    <subcellularLocation>
        <location evidence="1">Cell membrane</location>
        <topology evidence="1">Single-pass type I membrane protein</topology>
    </subcellularLocation>
</comment>
<evidence type="ECO:0000256" key="22">
    <source>
        <dbReference type="SAM" id="Phobius"/>
    </source>
</evidence>
<dbReference type="PROSITE" id="PS00108">
    <property type="entry name" value="PROTEIN_KINASE_ST"/>
    <property type="match status" value="1"/>
</dbReference>
<evidence type="ECO:0000313" key="24">
    <source>
        <dbReference type="EMBL" id="TMX02926.1"/>
    </source>
</evidence>
<dbReference type="EMBL" id="RXGB01000541">
    <property type="protein sequence ID" value="TMX02926.1"/>
    <property type="molecule type" value="Genomic_DNA"/>
</dbReference>
<dbReference type="GO" id="GO:0030246">
    <property type="term" value="F:carbohydrate binding"/>
    <property type="evidence" value="ECO:0007669"/>
    <property type="project" value="UniProtKB-KW"/>
</dbReference>
<feature type="compositionally biased region" description="Acidic residues" evidence="21">
    <location>
        <begin position="652"/>
        <end position="662"/>
    </location>
</feature>
<evidence type="ECO:0000256" key="10">
    <source>
        <dbReference type="ARBA" id="ARBA00022734"/>
    </source>
</evidence>
<keyword evidence="17" id="KW-0325">Glycoprotein</keyword>